<dbReference type="PANTHER" id="PTHR42305">
    <property type="entry name" value="MEMBRANE PROTEIN RV1733C-RELATED"/>
    <property type="match status" value="1"/>
</dbReference>
<dbReference type="Proteomes" id="UP001216579">
    <property type="component" value="Unassembled WGS sequence"/>
</dbReference>
<dbReference type="InterPro" id="IPR039708">
    <property type="entry name" value="MT1774/Rv1733c-like"/>
</dbReference>
<proteinExistence type="predicted"/>
<evidence type="ECO:0008006" key="3">
    <source>
        <dbReference type="Google" id="ProtNLM"/>
    </source>
</evidence>
<organism evidence="1 2">
    <name type="scientific">Streptomyces silvisoli</name>
    <dbReference type="NCBI Taxonomy" id="3034235"/>
    <lineage>
        <taxon>Bacteria</taxon>
        <taxon>Bacillati</taxon>
        <taxon>Actinomycetota</taxon>
        <taxon>Actinomycetes</taxon>
        <taxon>Kitasatosporales</taxon>
        <taxon>Streptomycetaceae</taxon>
        <taxon>Streptomyces</taxon>
    </lineage>
</organism>
<sequence length="189" mass="20062">MSAQTWRLMRRHCPLRRGSDVVEACVGLLTVLLAAVFAPLAGVVAAEATSALLVHQQQGWHRTAAVLTGDAAFTTTGAADTGQAEATVRWSAPDRSTRSAATEVPAGTKAGTSTTVWIDAKGRLRHPPLGSDDRAALADLAGGCVAIGVCALAAGARRAVVRFELERHRARAWEREWAEVEPRWTHGHA</sequence>
<gene>
    <name evidence="1" type="ORF">P3G67_31220</name>
</gene>
<name>A0ABT5ZUV7_9ACTN</name>
<reference evidence="1 2" key="1">
    <citation type="submission" date="2023-03" db="EMBL/GenBank/DDBJ databases">
        <title>Draft genome sequence of Streptomyces sp. RB6PN23 isolated from peat swamp forest in Thailand.</title>
        <authorList>
            <person name="Klaysubun C."/>
            <person name="Duangmal K."/>
        </authorList>
    </citation>
    <scope>NUCLEOTIDE SEQUENCE [LARGE SCALE GENOMIC DNA]</scope>
    <source>
        <strain evidence="1 2">RB6PN23</strain>
    </source>
</reference>
<comment type="caution">
    <text evidence="1">The sequence shown here is derived from an EMBL/GenBank/DDBJ whole genome shotgun (WGS) entry which is preliminary data.</text>
</comment>
<evidence type="ECO:0000313" key="2">
    <source>
        <dbReference type="Proteomes" id="UP001216579"/>
    </source>
</evidence>
<dbReference type="RefSeq" id="WP_276096497.1">
    <property type="nucleotide sequence ID" value="NZ_JARJBC010000028.1"/>
</dbReference>
<protein>
    <recommendedName>
        <fullName evidence="3">Pilus assembly protein</fullName>
    </recommendedName>
</protein>
<dbReference type="PANTHER" id="PTHR42305:SF1">
    <property type="entry name" value="MEMBRANE PROTEIN RV1733C-RELATED"/>
    <property type="match status" value="1"/>
</dbReference>
<dbReference type="EMBL" id="JARJBC010000028">
    <property type="protein sequence ID" value="MDF3293609.1"/>
    <property type="molecule type" value="Genomic_DNA"/>
</dbReference>
<keyword evidence="2" id="KW-1185">Reference proteome</keyword>
<evidence type="ECO:0000313" key="1">
    <source>
        <dbReference type="EMBL" id="MDF3293609.1"/>
    </source>
</evidence>
<accession>A0ABT5ZUV7</accession>